<sequence length="67" mass="7605">MQGVVGGTYPQPFSFLLSLVRQKKSNHSFSIVTGGRHLGGWLFVYNHFPPRRQIVDTFQALRLTLSD</sequence>
<evidence type="ECO:0000313" key="2">
    <source>
        <dbReference type="Proteomes" id="UP000324222"/>
    </source>
</evidence>
<protein>
    <submittedName>
        <fullName evidence="1">Uncharacterized protein</fullName>
    </submittedName>
</protein>
<dbReference type="Proteomes" id="UP000324222">
    <property type="component" value="Unassembled WGS sequence"/>
</dbReference>
<name>A0A5B7G5L7_PORTR</name>
<gene>
    <name evidence="1" type="ORF">E2C01_046373</name>
</gene>
<accession>A0A5B7G5L7</accession>
<proteinExistence type="predicted"/>
<reference evidence="1 2" key="1">
    <citation type="submission" date="2019-05" db="EMBL/GenBank/DDBJ databases">
        <title>Another draft genome of Portunus trituberculatus and its Hox gene families provides insights of decapod evolution.</title>
        <authorList>
            <person name="Jeong J.-H."/>
            <person name="Song I."/>
            <person name="Kim S."/>
            <person name="Choi T."/>
            <person name="Kim D."/>
            <person name="Ryu S."/>
            <person name="Kim W."/>
        </authorList>
    </citation>
    <scope>NUCLEOTIDE SEQUENCE [LARGE SCALE GENOMIC DNA]</scope>
    <source>
        <tissue evidence="1">Muscle</tissue>
    </source>
</reference>
<dbReference type="AlphaFoldDB" id="A0A5B7G5L7"/>
<dbReference type="EMBL" id="VSRR010010925">
    <property type="protein sequence ID" value="MPC52503.1"/>
    <property type="molecule type" value="Genomic_DNA"/>
</dbReference>
<organism evidence="1 2">
    <name type="scientific">Portunus trituberculatus</name>
    <name type="common">Swimming crab</name>
    <name type="synonym">Neptunus trituberculatus</name>
    <dbReference type="NCBI Taxonomy" id="210409"/>
    <lineage>
        <taxon>Eukaryota</taxon>
        <taxon>Metazoa</taxon>
        <taxon>Ecdysozoa</taxon>
        <taxon>Arthropoda</taxon>
        <taxon>Crustacea</taxon>
        <taxon>Multicrustacea</taxon>
        <taxon>Malacostraca</taxon>
        <taxon>Eumalacostraca</taxon>
        <taxon>Eucarida</taxon>
        <taxon>Decapoda</taxon>
        <taxon>Pleocyemata</taxon>
        <taxon>Brachyura</taxon>
        <taxon>Eubrachyura</taxon>
        <taxon>Portunoidea</taxon>
        <taxon>Portunidae</taxon>
        <taxon>Portuninae</taxon>
        <taxon>Portunus</taxon>
    </lineage>
</organism>
<keyword evidence="2" id="KW-1185">Reference proteome</keyword>
<evidence type="ECO:0000313" key="1">
    <source>
        <dbReference type="EMBL" id="MPC52503.1"/>
    </source>
</evidence>
<comment type="caution">
    <text evidence="1">The sequence shown here is derived from an EMBL/GenBank/DDBJ whole genome shotgun (WGS) entry which is preliminary data.</text>
</comment>